<reference evidence="7 8" key="1">
    <citation type="submission" date="2017-03" db="EMBL/GenBank/DDBJ databases">
        <title>Comparative genomics of the toxic Baltic Sea cyanobacteria Nodularia spumigena UHCC 0039 and its response on varying salinity.</title>
        <authorList>
            <person name="Teikari J.E."/>
        </authorList>
    </citation>
    <scope>NUCLEOTIDE SEQUENCE [LARGE SCALE GENOMIC DNA]</scope>
    <source>
        <strain evidence="7 8">UHCC 0039</strain>
    </source>
</reference>
<protein>
    <submittedName>
        <fullName evidence="7">Lipopolysaccharide export system permease protein</fullName>
    </submittedName>
</protein>
<dbReference type="GO" id="GO:0043190">
    <property type="term" value="C:ATP-binding cassette (ABC) transporter complex"/>
    <property type="evidence" value="ECO:0007669"/>
    <property type="project" value="TreeGrafter"/>
</dbReference>
<dbReference type="PANTHER" id="PTHR33529:SF6">
    <property type="entry name" value="YJGP_YJGQ FAMILY PERMEASE"/>
    <property type="match status" value="1"/>
</dbReference>
<dbReference type="Proteomes" id="UP000244056">
    <property type="component" value="Chromosome"/>
</dbReference>
<feature type="transmembrane region" description="Helical" evidence="6">
    <location>
        <begin position="338"/>
        <end position="358"/>
    </location>
</feature>
<accession>A0A2S0QB02</accession>
<dbReference type="GO" id="GO:0015920">
    <property type="term" value="P:lipopolysaccharide transport"/>
    <property type="evidence" value="ECO:0007669"/>
    <property type="project" value="TreeGrafter"/>
</dbReference>
<dbReference type="Pfam" id="PF03739">
    <property type="entry name" value="LptF_LptG"/>
    <property type="match status" value="1"/>
</dbReference>
<feature type="transmembrane region" description="Helical" evidence="6">
    <location>
        <begin position="309"/>
        <end position="326"/>
    </location>
</feature>
<evidence type="ECO:0000313" key="7">
    <source>
        <dbReference type="EMBL" id="AVZ31538.1"/>
    </source>
</evidence>
<dbReference type="EMBL" id="CP020114">
    <property type="protein sequence ID" value="AVZ31538.1"/>
    <property type="molecule type" value="Genomic_DNA"/>
</dbReference>
<evidence type="ECO:0000256" key="2">
    <source>
        <dbReference type="ARBA" id="ARBA00022475"/>
    </source>
</evidence>
<evidence type="ECO:0000256" key="5">
    <source>
        <dbReference type="ARBA" id="ARBA00023136"/>
    </source>
</evidence>
<evidence type="ECO:0000256" key="3">
    <source>
        <dbReference type="ARBA" id="ARBA00022692"/>
    </source>
</evidence>
<dbReference type="PANTHER" id="PTHR33529">
    <property type="entry name" value="SLR0882 PROTEIN-RELATED"/>
    <property type="match status" value="1"/>
</dbReference>
<keyword evidence="4 6" id="KW-1133">Transmembrane helix</keyword>
<evidence type="ECO:0000256" key="1">
    <source>
        <dbReference type="ARBA" id="ARBA00004651"/>
    </source>
</evidence>
<dbReference type="AlphaFoldDB" id="A0A2S0QB02"/>
<proteinExistence type="predicted"/>
<gene>
    <name evidence="7" type="primary">lptG</name>
    <name evidence="7" type="ORF">BMF81_04348</name>
</gene>
<feature type="transmembrane region" description="Helical" evidence="6">
    <location>
        <begin position="71"/>
        <end position="93"/>
    </location>
</feature>
<dbReference type="KEGG" id="nsp:BMF81_04348"/>
<keyword evidence="5 6" id="KW-0472">Membrane</keyword>
<keyword evidence="3 6" id="KW-0812">Transmembrane</keyword>
<organism evidence="7 8">
    <name type="scientific">Nodularia spumigena UHCC 0039</name>
    <dbReference type="NCBI Taxonomy" id="1914872"/>
    <lineage>
        <taxon>Bacteria</taxon>
        <taxon>Bacillati</taxon>
        <taxon>Cyanobacteriota</taxon>
        <taxon>Cyanophyceae</taxon>
        <taxon>Nostocales</taxon>
        <taxon>Nodulariaceae</taxon>
        <taxon>Nodularia</taxon>
    </lineage>
</organism>
<feature type="transmembrane region" description="Helical" evidence="6">
    <location>
        <begin position="114"/>
        <end position="135"/>
    </location>
</feature>
<comment type="subcellular location">
    <subcellularLocation>
        <location evidence="1">Cell membrane</location>
        <topology evidence="1">Multi-pass membrane protein</topology>
    </subcellularLocation>
</comment>
<sequence>MISKKLNPLYSLNSLLPFTLMDRYFTKELVAPFLFGVGAFSSLGVTIDAVFELVRKIVESGLPISIAIQVFLLKFPNFIVLAFPMSTLLATLMTYSRLSGESELIAMRGCGVSVYRMVLTAVMLSLVVTGITFIFNEQIAPAANYQATVTLEKALKSDRPTFQQSNIFYPEYRDVEQPDGSRNRILARLFYADQFDGKQMKGLTIIDRTTEGLNQIVVSESAQWNASDNVWDFYNGTVYLVAPDSSYRNILRFEHQQLQLPRTPLNLAERRRDSGEMNIRESLEQLEIQRIGGDRKEIRKLQVRIQQKFSLPFVCVVFGLVGAAMGSRPQRSGKGTSFGVSVIVIFTYYLIFFISGAMGQAGVLSPFMGAWLPNFLFLGIGLFLLMRVAER</sequence>
<evidence type="ECO:0000256" key="4">
    <source>
        <dbReference type="ARBA" id="ARBA00022989"/>
    </source>
</evidence>
<feature type="transmembrane region" description="Helical" evidence="6">
    <location>
        <begin position="29"/>
        <end position="51"/>
    </location>
</feature>
<dbReference type="InterPro" id="IPR005495">
    <property type="entry name" value="LptG/LptF_permease"/>
</dbReference>
<keyword evidence="2" id="KW-1003">Cell membrane</keyword>
<feature type="transmembrane region" description="Helical" evidence="6">
    <location>
        <begin position="370"/>
        <end position="389"/>
    </location>
</feature>
<evidence type="ECO:0000313" key="8">
    <source>
        <dbReference type="Proteomes" id="UP000244056"/>
    </source>
</evidence>
<evidence type="ECO:0000256" key="6">
    <source>
        <dbReference type="SAM" id="Phobius"/>
    </source>
</evidence>
<name>A0A2S0QB02_NODSP</name>